<evidence type="ECO:0000256" key="5">
    <source>
        <dbReference type="ARBA" id="ARBA00049985"/>
    </source>
</evidence>
<evidence type="ECO:0000259" key="6">
    <source>
        <dbReference type="PROSITE" id="PS50893"/>
    </source>
</evidence>
<dbReference type="Gene3D" id="3.40.50.300">
    <property type="entry name" value="P-loop containing nucleotide triphosphate hydrolases"/>
    <property type="match status" value="1"/>
</dbReference>
<gene>
    <name evidence="7" type="ORF">SAMN03080606_01056</name>
</gene>
<dbReference type="STRING" id="1120976.SAMN03080606_01056"/>
<dbReference type="InterPro" id="IPR005894">
    <property type="entry name" value="DrrA"/>
</dbReference>
<evidence type="ECO:0000256" key="3">
    <source>
        <dbReference type="ARBA" id="ARBA00022741"/>
    </source>
</evidence>
<dbReference type="Pfam" id="PF13732">
    <property type="entry name" value="DrrA1-3_C"/>
    <property type="match status" value="1"/>
</dbReference>
<keyword evidence="4 7" id="KW-0067">ATP-binding</keyword>
<evidence type="ECO:0000256" key="1">
    <source>
        <dbReference type="ARBA" id="ARBA00004413"/>
    </source>
</evidence>
<dbReference type="EMBL" id="FMUS01000005">
    <property type="protein sequence ID" value="SCY22259.1"/>
    <property type="molecule type" value="Genomic_DNA"/>
</dbReference>
<dbReference type="InterPro" id="IPR025302">
    <property type="entry name" value="DrrA1/2-like_C"/>
</dbReference>
<evidence type="ECO:0000313" key="8">
    <source>
        <dbReference type="Proteomes" id="UP000198636"/>
    </source>
</evidence>
<dbReference type="PANTHER" id="PTHR42711">
    <property type="entry name" value="ABC TRANSPORTER ATP-BINDING PROTEIN"/>
    <property type="match status" value="1"/>
</dbReference>
<dbReference type="GO" id="GO:1900753">
    <property type="term" value="P:doxorubicin transport"/>
    <property type="evidence" value="ECO:0007669"/>
    <property type="project" value="InterPro"/>
</dbReference>
<keyword evidence="2" id="KW-0813">Transport</keyword>
<dbReference type="SUPFAM" id="SSF52540">
    <property type="entry name" value="P-loop containing nucleoside triphosphate hydrolases"/>
    <property type="match status" value="1"/>
</dbReference>
<dbReference type="SMART" id="SM00382">
    <property type="entry name" value="AAA"/>
    <property type="match status" value="1"/>
</dbReference>
<dbReference type="Proteomes" id="UP000198636">
    <property type="component" value="Unassembled WGS sequence"/>
</dbReference>
<dbReference type="RefSeq" id="WP_091540834.1">
    <property type="nucleotide sequence ID" value="NZ_FMUS01000005.1"/>
</dbReference>
<feature type="domain" description="ABC transporter" evidence="6">
    <location>
        <begin position="11"/>
        <end position="243"/>
    </location>
</feature>
<dbReference type="PROSITE" id="PS50893">
    <property type="entry name" value="ABC_TRANSPORTER_2"/>
    <property type="match status" value="1"/>
</dbReference>
<dbReference type="InterPro" id="IPR003439">
    <property type="entry name" value="ABC_transporter-like_ATP-bd"/>
</dbReference>
<keyword evidence="8" id="KW-1185">Reference proteome</keyword>
<dbReference type="PROSITE" id="PS00211">
    <property type="entry name" value="ABC_TRANSPORTER_1"/>
    <property type="match status" value="1"/>
</dbReference>
<dbReference type="GO" id="GO:0016887">
    <property type="term" value="F:ATP hydrolysis activity"/>
    <property type="evidence" value="ECO:0007669"/>
    <property type="project" value="InterPro"/>
</dbReference>
<dbReference type="PANTHER" id="PTHR42711:SF5">
    <property type="entry name" value="ABC TRANSPORTER ATP-BINDING PROTEIN NATA"/>
    <property type="match status" value="1"/>
</dbReference>
<evidence type="ECO:0000313" key="7">
    <source>
        <dbReference type="EMBL" id="SCY22259.1"/>
    </source>
</evidence>
<dbReference type="InterPro" id="IPR027417">
    <property type="entry name" value="P-loop_NTPase"/>
</dbReference>
<dbReference type="Pfam" id="PF00005">
    <property type="entry name" value="ABC_tran"/>
    <property type="match status" value="1"/>
</dbReference>
<keyword evidence="3" id="KW-0547">Nucleotide-binding</keyword>
<comment type="subcellular location">
    <subcellularLocation>
        <location evidence="1">Cell membrane</location>
        <topology evidence="1">Peripheral membrane protein</topology>
        <orientation evidence="1">Cytoplasmic side</orientation>
    </subcellularLocation>
</comment>
<dbReference type="InterPro" id="IPR017871">
    <property type="entry name" value="ABC_transporter-like_CS"/>
</dbReference>
<dbReference type="AlphaFoldDB" id="A0A1G5E5M8"/>
<organism evidence="7 8">
    <name type="scientific">Alkaliphilus peptidifermentans DSM 18978</name>
    <dbReference type="NCBI Taxonomy" id="1120976"/>
    <lineage>
        <taxon>Bacteria</taxon>
        <taxon>Bacillati</taxon>
        <taxon>Bacillota</taxon>
        <taxon>Clostridia</taxon>
        <taxon>Peptostreptococcales</taxon>
        <taxon>Natronincolaceae</taxon>
        <taxon>Alkaliphilus</taxon>
    </lineage>
</organism>
<comment type="similarity">
    <text evidence="5">Belongs to the ABC transporter superfamily. Drug exporter-1 (DrugE1) (TC 3.A.1.105) family.</text>
</comment>
<dbReference type="GO" id="GO:0005524">
    <property type="term" value="F:ATP binding"/>
    <property type="evidence" value="ECO:0007669"/>
    <property type="project" value="UniProtKB-KW"/>
</dbReference>
<proteinExistence type="inferred from homology"/>
<dbReference type="GO" id="GO:0043215">
    <property type="term" value="P:daunorubicin transport"/>
    <property type="evidence" value="ECO:0007669"/>
    <property type="project" value="InterPro"/>
</dbReference>
<dbReference type="GO" id="GO:0005886">
    <property type="term" value="C:plasma membrane"/>
    <property type="evidence" value="ECO:0007669"/>
    <property type="project" value="UniProtKB-SubCell"/>
</dbReference>
<reference evidence="7 8" key="1">
    <citation type="submission" date="2016-10" db="EMBL/GenBank/DDBJ databases">
        <authorList>
            <person name="de Groot N.N."/>
        </authorList>
    </citation>
    <scope>NUCLEOTIDE SEQUENCE [LARGE SCALE GENOMIC DNA]</scope>
    <source>
        <strain evidence="7 8">DSM 18978</strain>
    </source>
</reference>
<dbReference type="InterPro" id="IPR003593">
    <property type="entry name" value="AAA+_ATPase"/>
</dbReference>
<protein>
    <submittedName>
        <fullName evidence="7">ABC-2 type transport system ATP-binding protein</fullName>
    </submittedName>
</protein>
<evidence type="ECO:0000256" key="4">
    <source>
        <dbReference type="ARBA" id="ARBA00022840"/>
    </source>
</evidence>
<dbReference type="InterPro" id="IPR050763">
    <property type="entry name" value="ABC_transporter_ATP-binding"/>
</dbReference>
<dbReference type="NCBIfam" id="TIGR01188">
    <property type="entry name" value="drrA"/>
    <property type="match status" value="1"/>
</dbReference>
<name>A0A1G5E5M8_9FIRM</name>
<sequence>MVLKDEKKYDIEVNDLVKTYKGSINALAGLSFSIRSGTIYGLLGPNGAGKSTTVKILTTLSIPDSGEAKVLGFNVISQPDKVRSVIGCVSQRSGVCFESTGRENLTLQGQLHGMGGKKLNDRVDELINIFKLNEAANRSTLTYSGGMLRKLDIAMGIIHNPQILFLDEPTTGLDPEARSALWGLITDLSKMEKITILLTSHYLDEIDRLADCLAIIDEGKVVVEGSPKQLKEELKGDIIKVEFQKHYSNNNAHIKNILQEQQGVKEVEVKGREVMLQVSNGSTILPNILQLIQSLSVEVLSVEVIPPSLDVVYLKYTGKSIEI</sequence>
<evidence type="ECO:0000256" key="2">
    <source>
        <dbReference type="ARBA" id="ARBA00022448"/>
    </source>
</evidence>
<dbReference type="OrthoDB" id="9804819at2"/>
<accession>A0A1G5E5M8</accession>